<sequence>MTEFFKENFDNIRIHFQSEEIKNLTYENVNDEITTKIKNKIGDKCNKNGFVIKDSIELIQRSKFEIPNEDLKVKYITNVYYKLKIVNPEIGQKIKSRVESQNSFGILCKPIDNELPFDIFIPNDTREKNSKISNNEEVEVEVIAKKFEEHDEKITIIAKIL</sequence>
<dbReference type="EMBL" id="KJ645900">
    <property type="protein sequence ID" value="AII17074.1"/>
    <property type="molecule type" value="Genomic_DNA"/>
</dbReference>
<protein>
    <submittedName>
        <fullName evidence="1">Putative DNA directed RNA polymerase II subunit E</fullName>
    </submittedName>
</protein>
<gene>
    <name evidence="1" type="ORF">AaV_131</name>
</gene>
<proteinExistence type="predicted"/>
<keyword evidence="2" id="KW-1185">Reference proteome</keyword>
<dbReference type="KEGG" id="vg:20041623"/>
<name>A0A076FFN0_9VIRU</name>
<dbReference type="Proteomes" id="UP000028667">
    <property type="component" value="Segment"/>
</dbReference>
<reference evidence="1 2" key="1">
    <citation type="journal article" date="2014" name="Virology">
        <title>Genome of brown tide virus (AaV), the little giant of the Megaviridae, elucidates NCLDV genome expansion and host-virus coevolution.</title>
        <authorList>
            <person name="Moniruzzaman M."/>
            <person name="LeCleir G.R."/>
            <person name="Brown C.M."/>
            <person name="Gobler C.J."/>
            <person name="Bidle K.D."/>
            <person name="Wilson W.H."/>
            <person name="Wilhelm S.W."/>
        </authorList>
    </citation>
    <scope>NUCLEOTIDE SEQUENCE [LARGE SCALE GENOMIC DNA]</scope>
    <source>
        <strain evidence="1">BtV-01</strain>
    </source>
</reference>
<evidence type="ECO:0000313" key="1">
    <source>
        <dbReference type="EMBL" id="AII17074.1"/>
    </source>
</evidence>
<accession>A0A076FFN0</accession>
<dbReference type="RefSeq" id="YP_009052207.1">
    <property type="nucleotide sequence ID" value="NC_024697.1"/>
</dbReference>
<organism evidence="1 2">
    <name type="scientific">Aureococcus anophagefferens virus</name>
    <dbReference type="NCBI Taxonomy" id="1474867"/>
    <lineage>
        <taxon>Viruses</taxon>
        <taxon>Varidnaviria</taxon>
        <taxon>Bamfordvirae</taxon>
        <taxon>Nucleocytoviricota</taxon>
        <taxon>Megaviricetes</taxon>
        <taxon>Imitervirales</taxon>
        <taxon>Schizomimiviridae</taxon>
        <taxon>Kratosvirus</taxon>
        <taxon>Kratosvirus quantuckense</taxon>
    </lineage>
</organism>
<dbReference type="GeneID" id="20041623"/>
<evidence type="ECO:0000313" key="2">
    <source>
        <dbReference type="Proteomes" id="UP000028667"/>
    </source>
</evidence>